<feature type="non-terminal residue" evidence="1">
    <location>
        <position position="54"/>
    </location>
</feature>
<dbReference type="Proteomes" id="UP001233999">
    <property type="component" value="Unassembled WGS sequence"/>
</dbReference>
<feature type="non-terminal residue" evidence="1">
    <location>
        <position position="1"/>
    </location>
</feature>
<dbReference type="EMBL" id="JASPKZ010006042">
    <property type="protein sequence ID" value="KAJ9587976.1"/>
    <property type="molecule type" value="Genomic_DNA"/>
</dbReference>
<organism evidence="1 2">
    <name type="scientific">Diploptera punctata</name>
    <name type="common">Pacific beetle cockroach</name>
    <dbReference type="NCBI Taxonomy" id="6984"/>
    <lineage>
        <taxon>Eukaryota</taxon>
        <taxon>Metazoa</taxon>
        <taxon>Ecdysozoa</taxon>
        <taxon>Arthropoda</taxon>
        <taxon>Hexapoda</taxon>
        <taxon>Insecta</taxon>
        <taxon>Pterygota</taxon>
        <taxon>Neoptera</taxon>
        <taxon>Polyneoptera</taxon>
        <taxon>Dictyoptera</taxon>
        <taxon>Blattodea</taxon>
        <taxon>Blaberoidea</taxon>
        <taxon>Blaberidae</taxon>
        <taxon>Diplopterinae</taxon>
        <taxon>Diploptera</taxon>
    </lineage>
</organism>
<evidence type="ECO:0000313" key="2">
    <source>
        <dbReference type="Proteomes" id="UP001233999"/>
    </source>
</evidence>
<keyword evidence="2" id="KW-1185">Reference proteome</keyword>
<accession>A0AAD7ZWH9</accession>
<reference evidence="1" key="1">
    <citation type="journal article" date="2023" name="IScience">
        <title>Live-bearing cockroach genome reveals convergent evolutionary mechanisms linked to viviparity in insects and beyond.</title>
        <authorList>
            <person name="Fouks B."/>
            <person name="Harrison M.C."/>
            <person name="Mikhailova A.A."/>
            <person name="Marchal E."/>
            <person name="English S."/>
            <person name="Carruthers M."/>
            <person name="Jennings E.C."/>
            <person name="Chiamaka E.L."/>
            <person name="Frigard R.A."/>
            <person name="Pippel M."/>
            <person name="Attardo G.M."/>
            <person name="Benoit J.B."/>
            <person name="Bornberg-Bauer E."/>
            <person name="Tobe S.S."/>
        </authorList>
    </citation>
    <scope>NUCLEOTIDE SEQUENCE</scope>
    <source>
        <strain evidence="1">Stay&amp;Tobe</strain>
    </source>
</reference>
<evidence type="ECO:0000313" key="1">
    <source>
        <dbReference type="EMBL" id="KAJ9587976.1"/>
    </source>
</evidence>
<reference evidence="1" key="2">
    <citation type="submission" date="2023-05" db="EMBL/GenBank/DDBJ databases">
        <authorList>
            <person name="Fouks B."/>
        </authorList>
    </citation>
    <scope>NUCLEOTIDE SEQUENCE</scope>
    <source>
        <strain evidence="1">Stay&amp;Tobe</strain>
        <tissue evidence="1">Testes</tissue>
    </source>
</reference>
<protein>
    <submittedName>
        <fullName evidence="1">Uncharacterized protein</fullName>
    </submittedName>
</protein>
<proteinExistence type="predicted"/>
<comment type="caution">
    <text evidence="1">The sequence shown here is derived from an EMBL/GenBank/DDBJ whole genome shotgun (WGS) entry which is preliminary data.</text>
</comment>
<sequence length="54" mass="6444">ENIGKDRILNVSVQHRVFRCSESRLTWDSSYFSKAKKFCRTTSRRPWNGSDYTE</sequence>
<dbReference type="AlphaFoldDB" id="A0AAD7ZWH9"/>
<name>A0AAD7ZWH9_DIPPU</name>
<gene>
    <name evidence="1" type="ORF">L9F63_018583</name>
</gene>